<evidence type="ECO:0000256" key="1">
    <source>
        <dbReference type="SAM" id="MobiDB-lite"/>
    </source>
</evidence>
<dbReference type="Proteomes" id="UP000789595">
    <property type="component" value="Unassembled WGS sequence"/>
</dbReference>
<dbReference type="InterPro" id="IPR008978">
    <property type="entry name" value="HSP20-like_chaperone"/>
</dbReference>
<protein>
    <recommendedName>
        <fullName evidence="4">CS domain-containing protein</fullName>
    </recommendedName>
</protein>
<gene>
    <name evidence="2" type="ORF">PECAL_1P17570</name>
</gene>
<reference evidence="2" key="1">
    <citation type="submission" date="2021-11" db="EMBL/GenBank/DDBJ databases">
        <authorList>
            <consortium name="Genoscope - CEA"/>
            <person name="William W."/>
        </authorList>
    </citation>
    <scope>NUCLEOTIDE SEQUENCE</scope>
</reference>
<dbReference type="Gene3D" id="2.60.40.790">
    <property type="match status" value="1"/>
</dbReference>
<keyword evidence="3" id="KW-1185">Reference proteome</keyword>
<comment type="caution">
    <text evidence="2">The sequence shown here is derived from an EMBL/GenBank/DDBJ whole genome shotgun (WGS) entry which is preliminary data.</text>
</comment>
<evidence type="ECO:0000313" key="3">
    <source>
        <dbReference type="Proteomes" id="UP000789595"/>
    </source>
</evidence>
<dbReference type="OrthoDB" id="206701at2759"/>
<organism evidence="2 3">
    <name type="scientific">Pelagomonas calceolata</name>
    <dbReference type="NCBI Taxonomy" id="35677"/>
    <lineage>
        <taxon>Eukaryota</taxon>
        <taxon>Sar</taxon>
        <taxon>Stramenopiles</taxon>
        <taxon>Ochrophyta</taxon>
        <taxon>Pelagophyceae</taxon>
        <taxon>Pelagomonadales</taxon>
        <taxon>Pelagomonadaceae</taxon>
        <taxon>Pelagomonas</taxon>
    </lineage>
</organism>
<accession>A0A8J2S646</accession>
<sequence length="321" mass="35336">MSALTNYDKWKGIGDEEDAEDQRSQPPRPVVTRLDAATTGVTIGSDGWSVTRTGHDKFDVTPASKPQEPAKPKRGGIDYSKWDAFDESDGEGEPNRYVEDDVEAERVEQWKAEAALSKPVPPPASKNPVVDATKDGGFCTRNGRICAVWSQSAEDIVARFPVGASTRAHNVRCSLQYKGDACVLTVNELTEALKHDVWCSDDPRPSFRLAPSHDEDALKDSFDWCLEDSVIPLPTDCRCVCVSLKKRPVALGVVTWWSTLFAESADVDETPRDTTSLESRSKRRAGTPEEFQAAWAGAHAQFREKVANHPPPVEVELPDEG</sequence>
<name>A0A8J2S646_9STRA</name>
<feature type="region of interest" description="Disordered" evidence="1">
    <location>
        <begin position="1"/>
        <end position="98"/>
    </location>
</feature>
<evidence type="ECO:0008006" key="4">
    <source>
        <dbReference type="Google" id="ProtNLM"/>
    </source>
</evidence>
<dbReference type="EMBL" id="CAKKNE010000001">
    <property type="protein sequence ID" value="CAH0365323.1"/>
    <property type="molecule type" value="Genomic_DNA"/>
</dbReference>
<feature type="region of interest" description="Disordered" evidence="1">
    <location>
        <begin position="268"/>
        <end position="289"/>
    </location>
</feature>
<dbReference type="AlphaFoldDB" id="A0A8J2S646"/>
<proteinExistence type="predicted"/>
<evidence type="ECO:0000313" key="2">
    <source>
        <dbReference type="EMBL" id="CAH0365323.1"/>
    </source>
</evidence>